<dbReference type="OrthoDB" id="9804277at2"/>
<feature type="transmembrane region" description="Helical" evidence="9">
    <location>
        <begin position="207"/>
        <end position="227"/>
    </location>
</feature>
<organism evidence="11 12">
    <name type="scientific">Pelomicrobium methylotrophicum</name>
    <dbReference type="NCBI Taxonomy" id="2602750"/>
    <lineage>
        <taxon>Bacteria</taxon>
        <taxon>Pseudomonadati</taxon>
        <taxon>Pseudomonadota</taxon>
        <taxon>Hydrogenophilia</taxon>
        <taxon>Hydrogenophilia incertae sedis</taxon>
        <taxon>Pelomicrobium</taxon>
    </lineage>
</organism>
<evidence type="ECO:0000256" key="5">
    <source>
        <dbReference type="ARBA" id="ARBA00022692"/>
    </source>
</evidence>
<comment type="similarity">
    <text evidence="2 9">Belongs to the CN hydrolase family. Apolipoprotein N-acyltransferase subfamily.</text>
</comment>
<dbReference type="EC" id="2.3.1.269" evidence="9"/>
<keyword evidence="5 9" id="KW-0812">Transmembrane</keyword>
<comment type="caution">
    <text evidence="11">The sequence shown here is derived from an EMBL/GenBank/DDBJ whole genome shotgun (WGS) entry which is preliminary data.</text>
</comment>
<dbReference type="HAMAP" id="MF_01148">
    <property type="entry name" value="Lnt"/>
    <property type="match status" value="1"/>
</dbReference>
<gene>
    <name evidence="9 11" type="primary">lnt</name>
    <name evidence="11" type="ORF">FR698_14330</name>
</gene>
<comment type="function">
    <text evidence="9">Catalyzes the phospholipid dependent N-acylation of the N-terminal cysteine of apolipoprotein, the last step in lipoprotein maturation.</text>
</comment>
<evidence type="ECO:0000256" key="9">
    <source>
        <dbReference type="HAMAP-Rule" id="MF_01148"/>
    </source>
</evidence>
<evidence type="ECO:0000256" key="6">
    <source>
        <dbReference type="ARBA" id="ARBA00022989"/>
    </source>
</evidence>
<keyword evidence="6 9" id="KW-1133">Transmembrane helix</keyword>
<dbReference type="Gene3D" id="3.60.110.10">
    <property type="entry name" value="Carbon-nitrogen hydrolase"/>
    <property type="match status" value="1"/>
</dbReference>
<dbReference type="PANTHER" id="PTHR38686:SF1">
    <property type="entry name" value="APOLIPOPROTEIN N-ACYLTRANSFERASE"/>
    <property type="match status" value="1"/>
</dbReference>
<protein>
    <recommendedName>
        <fullName evidence="9">Apolipoprotein N-acyltransferase</fullName>
        <shortName evidence="9">ALP N-acyltransferase</shortName>
        <ecNumber evidence="9">2.3.1.269</ecNumber>
    </recommendedName>
</protein>
<feature type="transmembrane region" description="Helical" evidence="9">
    <location>
        <begin position="47"/>
        <end position="67"/>
    </location>
</feature>
<keyword evidence="8 9" id="KW-0012">Acyltransferase</keyword>
<comment type="catalytic activity">
    <reaction evidence="9">
        <text>N-terminal S-1,2-diacyl-sn-glyceryl-L-cysteinyl-[lipoprotein] + a glycerophospholipid = N-acyl-S-1,2-diacyl-sn-glyceryl-L-cysteinyl-[lipoprotein] + a 2-acyl-sn-glycero-3-phospholipid + H(+)</text>
        <dbReference type="Rhea" id="RHEA:48228"/>
        <dbReference type="Rhea" id="RHEA-COMP:14681"/>
        <dbReference type="Rhea" id="RHEA-COMP:14684"/>
        <dbReference type="ChEBI" id="CHEBI:15378"/>
        <dbReference type="ChEBI" id="CHEBI:136912"/>
        <dbReference type="ChEBI" id="CHEBI:140656"/>
        <dbReference type="ChEBI" id="CHEBI:140657"/>
        <dbReference type="ChEBI" id="CHEBI:140660"/>
        <dbReference type="EC" id="2.3.1.269"/>
    </reaction>
</comment>
<proteinExistence type="inferred from homology"/>
<feature type="transmembrane region" description="Helical" evidence="9">
    <location>
        <begin position="178"/>
        <end position="200"/>
    </location>
</feature>
<dbReference type="UniPathway" id="UPA00666"/>
<comment type="subcellular location">
    <subcellularLocation>
        <location evidence="1 9">Cell membrane</location>
        <topology evidence="1 9">Multi-pass membrane protein</topology>
    </subcellularLocation>
</comment>
<dbReference type="NCBIfam" id="TIGR00546">
    <property type="entry name" value="lnt"/>
    <property type="match status" value="1"/>
</dbReference>
<accession>A0A5C7ES41</accession>
<feature type="transmembrane region" description="Helical" evidence="9">
    <location>
        <begin position="97"/>
        <end position="120"/>
    </location>
</feature>
<dbReference type="AlphaFoldDB" id="A0A5C7ES41"/>
<evidence type="ECO:0000256" key="3">
    <source>
        <dbReference type="ARBA" id="ARBA00022475"/>
    </source>
</evidence>
<evidence type="ECO:0000256" key="8">
    <source>
        <dbReference type="ARBA" id="ARBA00023315"/>
    </source>
</evidence>
<feature type="transmembrane region" description="Helical" evidence="9">
    <location>
        <begin position="20"/>
        <end position="41"/>
    </location>
</feature>
<keyword evidence="12" id="KW-1185">Reference proteome</keyword>
<dbReference type="InterPro" id="IPR045378">
    <property type="entry name" value="LNT_N"/>
</dbReference>
<feature type="transmembrane region" description="Helical" evidence="9">
    <location>
        <begin position="132"/>
        <end position="158"/>
    </location>
</feature>
<dbReference type="PANTHER" id="PTHR38686">
    <property type="entry name" value="APOLIPOPROTEIN N-ACYLTRANSFERASE"/>
    <property type="match status" value="1"/>
</dbReference>
<evidence type="ECO:0000259" key="10">
    <source>
        <dbReference type="PROSITE" id="PS50263"/>
    </source>
</evidence>
<evidence type="ECO:0000313" key="11">
    <source>
        <dbReference type="EMBL" id="TXF10621.1"/>
    </source>
</evidence>
<keyword evidence="3 9" id="KW-1003">Cell membrane</keyword>
<dbReference type="GO" id="GO:0016410">
    <property type="term" value="F:N-acyltransferase activity"/>
    <property type="evidence" value="ECO:0007669"/>
    <property type="project" value="UniProtKB-UniRule"/>
</dbReference>
<evidence type="ECO:0000313" key="12">
    <source>
        <dbReference type="Proteomes" id="UP000321201"/>
    </source>
</evidence>
<dbReference type="EMBL" id="VPFL01000025">
    <property type="protein sequence ID" value="TXF10621.1"/>
    <property type="molecule type" value="Genomic_DNA"/>
</dbReference>
<dbReference type="Pfam" id="PF00795">
    <property type="entry name" value="CN_hydrolase"/>
    <property type="match status" value="1"/>
</dbReference>
<dbReference type="CDD" id="cd07571">
    <property type="entry name" value="ALP_N-acyl_transferase"/>
    <property type="match status" value="1"/>
</dbReference>
<dbReference type="InterPro" id="IPR036526">
    <property type="entry name" value="C-N_Hydrolase_sf"/>
</dbReference>
<keyword evidence="4 9" id="KW-0808">Transferase</keyword>
<dbReference type="GO" id="GO:0005886">
    <property type="term" value="C:plasma membrane"/>
    <property type="evidence" value="ECO:0007669"/>
    <property type="project" value="UniProtKB-SubCell"/>
</dbReference>
<sequence>MTAAGRSLARFWPASRARGVHAFAAFGLGAVAVAGYAPFYAFPVTPLALGLLFALWGVAPGAGVAALSGFAFGLGLFGVGVSWIWVSLHVFGGMPAVPAAGATVLFCAVLALFPALVGWLQARVPVSPALRLALLIPGLWVIVEWLRGWLFTGFPWLAVGYSQIPDSPLAGYAPLAGVYGVGFAVAVTAGLLATALLAAARRIPASAVSWFVLAVAGIGLWLAGLGLKQVEFTRPVTERIAVTLLQGNVSQALKWREDQIAATLQQYLELARKASGTLVILPETALPLFYHQIPEDYWTELTSGVVSRGGDLLVGVPERPDPAGPTYYNSVVSRGSAPPQVYRKFHLVPFGEFIPPGFGWVMEVLRIPLSDFSRGDAWQRPLAVAGQRVAVNICYEDAFGEEVIRQLPEATLLVNASNDAWFGDSLALWQHLQMSQARALETGRYMLRATNTGVTAVIDPKGRVVDQAPAHEEAVLEADAQGYGGETPYVRWGNVPALLLALTACAAALAAPLRRERESF</sequence>
<name>A0A5C7ES41_9PROT</name>
<feature type="transmembrane region" description="Helical" evidence="9">
    <location>
        <begin position="74"/>
        <end position="91"/>
    </location>
</feature>
<dbReference type="RefSeq" id="WP_147800889.1">
    <property type="nucleotide sequence ID" value="NZ_VPFL01000025.1"/>
</dbReference>
<dbReference type="FunCoup" id="A0A5C7ES41">
    <property type="interactions" value="324"/>
</dbReference>
<dbReference type="PROSITE" id="PS50263">
    <property type="entry name" value="CN_HYDROLASE"/>
    <property type="match status" value="1"/>
</dbReference>
<evidence type="ECO:0000256" key="4">
    <source>
        <dbReference type="ARBA" id="ARBA00022679"/>
    </source>
</evidence>
<dbReference type="Proteomes" id="UP000321201">
    <property type="component" value="Unassembled WGS sequence"/>
</dbReference>
<evidence type="ECO:0000256" key="7">
    <source>
        <dbReference type="ARBA" id="ARBA00023136"/>
    </source>
</evidence>
<comment type="pathway">
    <text evidence="9">Protein modification; lipoprotein biosynthesis (N-acyl transfer).</text>
</comment>
<dbReference type="InterPro" id="IPR003010">
    <property type="entry name" value="C-N_Hydrolase"/>
</dbReference>
<evidence type="ECO:0000256" key="2">
    <source>
        <dbReference type="ARBA" id="ARBA00010065"/>
    </source>
</evidence>
<feature type="domain" description="CN hydrolase" evidence="10">
    <location>
        <begin position="245"/>
        <end position="482"/>
    </location>
</feature>
<dbReference type="SUPFAM" id="SSF56317">
    <property type="entry name" value="Carbon-nitrogen hydrolase"/>
    <property type="match status" value="1"/>
</dbReference>
<dbReference type="Pfam" id="PF20154">
    <property type="entry name" value="LNT_N"/>
    <property type="match status" value="1"/>
</dbReference>
<dbReference type="InterPro" id="IPR004563">
    <property type="entry name" value="Apolipo_AcylTrfase"/>
</dbReference>
<dbReference type="InParanoid" id="A0A5C7ES41"/>
<keyword evidence="7 9" id="KW-0472">Membrane</keyword>
<dbReference type="GO" id="GO:0042158">
    <property type="term" value="P:lipoprotein biosynthetic process"/>
    <property type="evidence" value="ECO:0007669"/>
    <property type="project" value="UniProtKB-UniRule"/>
</dbReference>
<reference evidence="11 12" key="1">
    <citation type="submission" date="2019-08" db="EMBL/GenBank/DDBJ databases">
        <title>Pelomicrobium methylotrophicum gen. nov., sp. nov. a moderately thermophilic, facultatively anaerobic, lithoautotrophic and methylotrophic bacterium isolated from a terrestrial mud volcano.</title>
        <authorList>
            <person name="Slobodkina G.B."/>
            <person name="Merkel A.Y."/>
            <person name="Slobodkin A.I."/>
        </authorList>
    </citation>
    <scope>NUCLEOTIDE SEQUENCE [LARGE SCALE GENOMIC DNA]</scope>
    <source>
        <strain evidence="11 12">SM250</strain>
    </source>
</reference>
<keyword evidence="11" id="KW-0449">Lipoprotein</keyword>
<evidence type="ECO:0000256" key="1">
    <source>
        <dbReference type="ARBA" id="ARBA00004651"/>
    </source>
</evidence>